<evidence type="ECO:0000313" key="3">
    <source>
        <dbReference type="Proteomes" id="UP000501812"/>
    </source>
</evidence>
<gene>
    <name evidence="2" type="ORF">HHL09_16505</name>
</gene>
<dbReference type="AlphaFoldDB" id="A0A858RL45"/>
<dbReference type="Proteomes" id="UP000501812">
    <property type="component" value="Chromosome"/>
</dbReference>
<evidence type="ECO:0000313" key="2">
    <source>
        <dbReference type="EMBL" id="QJE97321.1"/>
    </source>
</evidence>
<evidence type="ECO:0000256" key="1">
    <source>
        <dbReference type="SAM" id="MobiDB-lite"/>
    </source>
</evidence>
<dbReference type="KEGG" id="luo:HHL09_16505"/>
<name>A0A858RL45_9BACT</name>
<organism evidence="2 3">
    <name type="scientific">Luteolibacter luteus</name>
    <dbReference type="NCBI Taxonomy" id="2728835"/>
    <lineage>
        <taxon>Bacteria</taxon>
        <taxon>Pseudomonadati</taxon>
        <taxon>Verrucomicrobiota</taxon>
        <taxon>Verrucomicrobiia</taxon>
        <taxon>Verrucomicrobiales</taxon>
        <taxon>Verrucomicrobiaceae</taxon>
        <taxon>Luteolibacter</taxon>
    </lineage>
</organism>
<protein>
    <submittedName>
        <fullName evidence="2">Uncharacterized protein</fullName>
    </submittedName>
</protein>
<feature type="region of interest" description="Disordered" evidence="1">
    <location>
        <begin position="183"/>
        <end position="223"/>
    </location>
</feature>
<keyword evidence="3" id="KW-1185">Reference proteome</keyword>
<reference evidence="2 3" key="1">
    <citation type="submission" date="2020-04" db="EMBL/GenBank/DDBJ databases">
        <title>Luteolibacter sp. G-1-1-1 isolated from soil.</title>
        <authorList>
            <person name="Dahal R.H."/>
        </authorList>
    </citation>
    <scope>NUCLEOTIDE SEQUENCE [LARGE SCALE GENOMIC DNA]</scope>
    <source>
        <strain evidence="2 3">G-1-1-1</strain>
    </source>
</reference>
<proteinExistence type="predicted"/>
<dbReference type="EMBL" id="CP051774">
    <property type="protein sequence ID" value="QJE97321.1"/>
    <property type="molecule type" value="Genomic_DNA"/>
</dbReference>
<sequence>MIVEDSVVRALASRTLTLLRAQPSTLPDPAAEPVVKSAPSTRTGGVDFSSWHRAASYLVGVRATVYDKRRTFLQWQDPESRVEHEAWSNIDFNHLSSVSDVESVDRRWILFLVIVNIDTSVVNPATGQAVTEPTHPPIPEDDGPKFVVTKGDTTDPRSTAPLHALHKLYAEKSDELIAAAEVQKQTREQMAQEEADQSQPRDNVMWFRPKKGSRYLQQEGGGR</sequence>
<accession>A0A858RL45</accession>
<dbReference type="RefSeq" id="WP_169455721.1">
    <property type="nucleotide sequence ID" value="NZ_CP051774.1"/>
</dbReference>